<feature type="transmembrane region" description="Helical" evidence="7">
    <location>
        <begin position="274"/>
        <end position="295"/>
    </location>
</feature>
<name>D3SLI5_THEAH</name>
<dbReference type="AlphaFoldDB" id="D3SLI5"/>
<feature type="transmembrane region" description="Helical" evidence="7">
    <location>
        <begin position="227"/>
        <end position="254"/>
    </location>
</feature>
<reference evidence="10" key="1">
    <citation type="journal article" date="2010" name="Stand. Genomic Sci.">
        <title>Complete genome sequence of Thermocrinis albus type strain (HI 11/12T).</title>
        <authorList>
            <person name="Wirth R."/>
            <person name="Sikorski J."/>
            <person name="Brambilla E."/>
            <person name="Misra M."/>
            <person name="Lapidus A."/>
            <person name="Copeland A."/>
            <person name="Nolan M."/>
            <person name="Lucas S."/>
            <person name="Chen F."/>
            <person name="Tice H."/>
            <person name="Cheng J.F."/>
            <person name="Han C."/>
            <person name="Detter J.C."/>
            <person name="Tapia R."/>
            <person name="Bruce D."/>
            <person name="Goodwin L."/>
            <person name="Pitluck S."/>
            <person name="Pati A."/>
            <person name="Anderson I."/>
            <person name="Ivanova N."/>
            <person name="Mavromatis K."/>
            <person name="Mikhailova N."/>
            <person name="Chen A."/>
            <person name="Palaniappan K."/>
            <person name="Bilek Y."/>
            <person name="Hader T."/>
            <person name="Land M."/>
            <person name="Hauser L."/>
            <person name="Chang Y.J."/>
            <person name="Jeffries C.D."/>
            <person name="Tindall B.J."/>
            <person name="Rohde M."/>
            <person name="Goker M."/>
            <person name="Bristow J."/>
            <person name="Eisen J.A."/>
            <person name="Markowitz V."/>
            <person name="Hugenholtz P."/>
            <person name="Kyrpides N.C."/>
            <person name="Klenk H.P."/>
        </authorList>
    </citation>
    <scope>NUCLEOTIDE SEQUENCE [LARGE SCALE GENOMIC DNA]</scope>
    <source>
        <strain evidence="10">DSM 14484 / JCM 11386 / HI 11/12</strain>
    </source>
</reference>
<organism evidence="9 10">
    <name type="scientific">Thermocrinis albus (strain DSM 14484 / JCM 11386 / HI 11/12)</name>
    <dbReference type="NCBI Taxonomy" id="638303"/>
    <lineage>
        <taxon>Bacteria</taxon>
        <taxon>Pseudomonadati</taxon>
        <taxon>Aquificota</taxon>
        <taxon>Aquificia</taxon>
        <taxon>Aquificales</taxon>
        <taxon>Aquificaceae</taxon>
        <taxon>Thermocrinis</taxon>
    </lineage>
</organism>
<evidence type="ECO:0000256" key="4">
    <source>
        <dbReference type="ARBA" id="ARBA00022692"/>
    </source>
</evidence>
<evidence type="ECO:0000259" key="8">
    <source>
        <dbReference type="PROSITE" id="PS50928"/>
    </source>
</evidence>
<comment type="similarity">
    <text evidence="7">Belongs to the binding-protein-dependent transport system permease family.</text>
</comment>
<keyword evidence="10" id="KW-1185">Reference proteome</keyword>
<dbReference type="STRING" id="638303.Thal_0983"/>
<proteinExistence type="inferred from homology"/>
<keyword evidence="2 7" id="KW-0813">Transport</keyword>
<dbReference type="PANTHER" id="PTHR30465">
    <property type="entry name" value="INNER MEMBRANE ABC TRANSPORTER"/>
    <property type="match status" value="1"/>
</dbReference>
<dbReference type="GO" id="GO:0005886">
    <property type="term" value="C:plasma membrane"/>
    <property type="evidence" value="ECO:0007669"/>
    <property type="project" value="UniProtKB-SubCell"/>
</dbReference>
<dbReference type="GO" id="GO:0055085">
    <property type="term" value="P:transmembrane transport"/>
    <property type="evidence" value="ECO:0007669"/>
    <property type="project" value="InterPro"/>
</dbReference>
<sequence length="311" mass="34442">MVRFLLTRFFQSILVLLSVTFISFTLIKLSPADYFEQFKLNPQISPETIQKLRKMYGLDDPLLLQYFKWLTAALRFDLGISLQYNTPVTDLIRERIGKTLALTVPSAVISWVAASFLGLLAGFREGTWIDRAVRIFSYTFMSMPSFFLAFILLFFLARGGYLQPGGTSSLLVGITTLSLISTAGLVRLMRSAVIEVLHSPTVVMLRAKGATTGVMMKHVVRNAMNPFITLIGYEIAGLISGAALIEVVVGWPGLGELMLNAVLSQDLFLVMGGLYIGTIMLIVGNLIADIILALVDPRVREKEIKLKEVKL</sequence>
<dbReference type="InterPro" id="IPR045621">
    <property type="entry name" value="BPD_transp_1_N"/>
</dbReference>
<dbReference type="OrthoDB" id="9773221at2"/>
<evidence type="ECO:0000313" key="10">
    <source>
        <dbReference type="Proteomes" id="UP000002043"/>
    </source>
</evidence>
<dbReference type="EMBL" id="CP001931">
    <property type="protein sequence ID" value="ADC89615.1"/>
    <property type="molecule type" value="Genomic_DNA"/>
</dbReference>
<dbReference type="PANTHER" id="PTHR30465:SF0">
    <property type="entry name" value="OLIGOPEPTIDE TRANSPORT SYSTEM PERMEASE PROTEIN APPB"/>
    <property type="match status" value="1"/>
</dbReference>
<dbReference type="CDD" id="cd06261">
    <property type="entry name" value="TM_PBP2"/>
    <property type="match status" value="1"/>
</dbReference>
<dbReference type="HOGENOM" id="CLU_036879_1_2_0"/>
<dbReference type="PROSITE" id="PS50928">
    <property type="entry name" value="ABC_TM1"/>
    <property type="match status" value="1"/>
</dbReference>
<comment type="subcellular location">
    <subcellularLocation>
        <location evidence="1 7">Cell membrane</location>
        <topology evidence="1 7">Multi-pass membrane protein</topology>
    </subcellularLocation>
</comment>
<dbReference type="Gene3D" id="1.10.3720.10">
    <property type="entry name" value="MetI-like"/>
    <property type="match status" value="1"/>
</dbReference>
<keyword evidence="3" id="KW-1003">Cell membrane</keyword>
<dbReference type="Pfam" id="PF19300">
    <property type="entry name" value="BPD_transp_1_N"/>
    <property type="match status" value="1"/>
</dbReference>
<dbReference type="Proteomes" id="UP000002043">
    <property type="component" value="Chromosome"/>
</dbReference>
<dbReference type="InterPro" id="IPR035906">
    <property type="entry name" value="MetI-like_sf"/>
</dbReference>
<feature type="transmembrane region" description="Helical" evidence="7">
    <location>
        <begin position="100"/>
        <end position="123"/>
    </location>
</feature>
<dbReference type="SUPFAM" id="SSF161098">
    <property type="entry name" value="MetI-like"/>
    <property type="match status" value="1"/>
</dbReference>
<keyword evidence="4 7" id="KW-0812">Transmembrane</keyword>
<dbReference type="KEGG" id="tal:Thal_0983"/>
<accession>D3SLI5</accession>
<dbReference type="eggNOG" id="COG0601">
    <property type="taxonomic scope" value="Bacteria"/>
</dbReference>
<keyword evidence="6 7" id="KW-0472">Membrane</keyword>
<keyword evidence="5 7" id="KW-1133">Transmembrane helix</keyword>
<evidence type="ECO:0000256" key="1">
    <source>
        <dbReference type="ARBA" id="ARBA00004651"/>
    </source>
</evidence>
<evidence type="ECO:0000256" key="5">
    <source>
        <dbReference type="ARBA" id="ARBA00022989"/>
    </source>
</evidence>
<feature type="domain" description="ABC transmembrane type-1" evidence="8">
    <location>
        <begin position="96"/>
        <end position="292"/>
    </location>
</feature>
<feature type="transmembrane region" description="Helical" evidence="7">
    <location>
        <begin position="135"/>
        <end position="157"/>
    </location>
</feature>
<evidence type="ECO:0000256" key="3">
    <source>
        <dbReference type="ARBA" id="ARBA00022475"/>
    </source>
</evidence>
<protein>
    <submittedName>
        <fullName evidence="9">Binding-protein-dependent transport systems inner membrane component</fullName>
    </submittedName>
</protein>
<gene>
    <name evidence="9" type="ordered locus">Thal_0983</name>
</gene>
<evidence type="ECO:0000256" key="7">
    <source>
        <dbReference type="RuleBase" id="RU363032"/>
    </source>
</evidence>
<evidence type="ECO:0000313" key="9">
    <source>
        <dbReference type="EMBL" id="ADC89615.1"/>
    </source>
</evidence>
<evidence type="ECO:0000256" key="2">
    <source>
        <dbReference type="ARBA" id="ARBA00022448"/>
    </source>
</evidence>
<evidence type="ECO:0000256" key="6">
    <source>
        <dbReference type="ARBA" id="ARBA00023136"/>
    </source>
</evidence>
<dbReference type="RefSeq" id="WP_012992021.1">
    <property type="nucleotide sequence ID" value="NC_013894.1"/>
</dbReference>
<feature type="transmembrane region" description="Helical" evidence="7">
    <location>
        <begin position="12"/>
        <end position="30"/>
    </location>
</feature>
<feature type="transmembrane region" description="Helical" evidence="7">
    <location>
        <begin position="169"/>
        <end position="189"/>
    </location>
</feature>
<dbReference type="Pfam" id="PF00528">
    <property type="entry name" value="BPD_transp_1"/>
    <property type="match status" value="1"/>
</dbReference>
<dbReference type="InterPro" id="IPR000515">
    <property type="entry name" value="MetI-like"/>
</dbReference>